<evidence type="ECO:0000313" key="3">
    <source>
        <dbReference type="Proteomes" id="UP000320591"/>
    </source>
</evidence>
<dbReference type="PROSITE" id="PS51186">
    <property type="entry name" value="GNAT"/>
    <property type="match status" value="1"/>
</dbReference>
<gene>
    <name evidence="2" type="ORF">Dpoa569_0002836</name>
</gene>
<dbReference type="InterPro" id="IPR016181">
    <property type="entry name" value="Acyl_CoA_acyltransferase"/>
</dbReference>
<dbReference type="PANTHER" id="PTHR42791:SF1">
    <property type="entry name" value="N-ACETYLTRANSFERASE DOMAIN-CONTAINING PROTEIN"/>
    <property type="match status" value="1"/>
</dbReference>
<dbReference type="Gene3D" id="3.40.630.30">
    <property type="match status" value="1"/>
</dbReference>
<dbReference type="SUPFAM" id="SSF55729">
    <property type="entry name" value="Acyl-CoA N-acyltransferases (Nat)"/>
    <property type="match status" value="1"/>
</dbReference>
<dbReference type="OrthoDB" id="5522469at2"/>
<sequence length="151" mass="17446">MHVVLIRATESDIDFLLQLRSLTMGKYLADSGAPTDSDSLMSRVRYEFEHAHIVQVNGQPAGLFKYRFMPQEQHWYLIQIQIHPSFQNRGLGKQLIESLIAQASTQNHSVVLSVLKNNPARHLYHRLGFQVTDQNDQEFIITRFPNTIKQD</sequence>
<evidence type="ECO:0000259" key="1">
    <source>
        <dbReference type="PROSITE" id="PS51186"/>
    </source>
</evidence>
<dbReference type="AlphaFoldDB" id="A0A5B8I9P3"/>
<organism evidence="2 3">
    <name type="scientific">Dickeya poaceiphila</name>
    <dbReference type="NCBI Taxonomy" id="568768"/>
    <lineage>
        <taxon>Bacteria</taxon>
        <taxon>Pseudomonadati</taxon>
        <taxon>Pseudomonadota</taxon>
        <taxon>Gammaproteobacteria</taxon>
        <taxon>Enterobacterales</taxon>
        <taxon>Pectobacteriaceae</taxon>
        <taxon>Dickeya</taxon>
    </lineage>
</organism>
<dbReference type="InterPro" id="IPR000182">
    <property type="entry name" value="GNAT_dom"/>
</dbReference>
<name>A0A5B8I9P3_9GAMM</name>
<dbReference type="STRING" id="568768.GCA_000406125_01017"/>
<dbReference type="KEGG" id="dic:Dpoa569_0002836"/>
<accession>A0A5B8I9P3</accession>
<evidence type="ECO:0000313" key="2">
    <source>
        <dbReference type="EMBL" id="QDX30893.1"/>
    </source>
</evidence>
<dbReference type="GO" id="GO:0016747">
    <property type="term" value="F:acyltransferase activity, transferring groups other than amino-acyl groups"/>
    <property type="evidence" value="ECO:0007669"/>
    <property type="project" value="InterPro"/>
</dbReference>
<dbReference type="InterPro" id="IPR052523">
    <property type="entry name" value="Trichothecene_AcTrans"/>
</dbReference>
<dbReference type="Proteomes" id="UP000320591">
    <property type="component" value="Chromosome"/>
</dbReference>
<proteinExistence type="predicted"/>
<feature type="domain" description="N-acetyltransferase" evidence="1">
    <location>
        <begin position="3"/>
        <end position="151"/>
    </location>
</feature>
<dbReference type="EMBL" id="CP042220">
    <property type="protein sequence ID" value="QDX30893.1"/>
    <property type="molecule type" value="Genomic_DNA"/>
</dbReference>
<dbReference type="PANTHER" id="PTHR42791">
    <property type="entry name" value="GNAT FAMILY ACETYLTRANSFERASE"/>
    <property type="match status" value="1"/>
</dbReference>
<reference evidence="2 3" key="1">
    <citation type="journal article" date="2019" name="Environ. Microbiol.">
        <title>The phytopathogenic nature of Dickeya aquatica 174/2 and the dynamic early evolution of Dickeya pathogenicity.</title>
        <authorList>
            <person name="Duprey A."/>
            <person name="Taib N."/>
            <person name="Leonard S."/>
            <person name="Garin T."/>
            <person name="Flandrois J.P."/>
            <person name="Nasser W."/>
            <person name="Brochier-Armanet C."/>
            <person name="Reverchon S."/>
        </authorList>
    </citation>
    <scope>NUCLEOTIDE SEQUENCE [LARGE SCALE GENOMIC DNA]</scope>
    <source>
        <strain evidence="2 3">NCPPB 569</strain>
    </source>
</reference>
<dbReference type="Pfam" id="PF00583">
    <property type="entry name" value="Acetyltransf_1"/>
    <property type="match status" value="1"/>
</dbReference>
<keyword evidence="3" id="KW-1185">Reference proteome</keyword>
<protein>
    <submittedName>
        <fullName evidence="2">GNAT family N-acetyltransferase</fullName>
    </submittedName>
</protein>
<keyword evidence="2" id="KW-0808">Transferase</keyword>
<dbReference type="RefSeq" id="WP_042869111.1">
    <property type="nucleotide sequence ID" value="NZ_CM001975.1"/>
</dbReference>
<dbReference type="CDD" id="cd04301">
    <property type="entry name" value="NAT_SF"/>
    <property type="match status" value="1"/>
</dbReference>